<keyword evidence="1" id="KW-0175">Coiled coil</keyword>
<feature type="coiled-coil region" evidence="1">
    <location>
        <begin position="86"/>
        <end position="113"/>
    </location>
</feature>
<evidence type="ECO:0000313" key="5">
    <source>
        <dbReference type="Proteomes" id="UP000527355"/>
    </source>
</evidence>
<keyword evidence="5" id="KW-1185">Reference proteome</keyword>
<dbReference type="GO" id="GO:0019216">
    <property type="term" value="P:regulation of lipid metabolic process"/>
    <property type="evidence" value="ECO:0007669"/>
    <property type="project" value="InterPro"/>
</dbReference>
<evidence type="ECO:0000256" key="3">
    <source>
        <dbReference type="SAM" id="SignalP"/>
    </source>
</evidence>
<sequence>MLALCLLCSLLTTVWPASAAPVGSVEPAQHEELTLLFHGALQLGQALNGVYKTTDARLTEARHSIGLYGRALGLLGQEVSQGRDAAQELRASLREMQGEEDALQLQAEAMARALGKAAQGQQVLRENMRRLEVRLRGAWLGPAHQEFEALKARADKQSHILWALTGHVQRQRREMVAQQHRLRQIQESLSLPGSTEDQSCTPRDAATPHAAPAQGGAACLLGSARLSGPASGPGSETEAGGDEGRRHGPTEEK</sequence>
<reference evidence="4 5" key="1">
    <citation type="journal article" date="2020" name="Nature">
        <title>Six reference-quality genomes reveal evolution of bat adaptations.</title>
        <authorList>
            <person name="Jebb D."/>
            <person name="Huang Z."/>
            <person name="Pippel M."/>
            <person name="Hughes G.M."/>
            <person name="Lavrichenko K."/>
            <person name="Devanna P."/>
            <person name="Winkler S."/>
            <person name="Jermiin L.S."/>
            <person name="Skirmuntt E.C."/>
            <person name="Katzourakis A."/>
            <person name="Burkitt-Gray L."/>
            <person name="Ray D.A."/>
            <person name="Sullivan K.A.M."/>
            <person name="Roscito J.G."/>
            <person name="Kirilenko B.M."/>
            <person name="Davalos L.M."/>
            <person name="Corthals A.P."/>
            <person name="Power M.L."/>
            <person name="Jones G."/>
            <person name="Ransome R.D."/>
            <person name="Dechmann D.K.N."/>
            <person name="Locatelli A.G."/>
            <person name="Puechmaille S.J."/>
            <person name="Fedrigo O."/>
            <person name="Jarvis E.D."/>
            <person name="Hiller M."/>
            <person name="Vernes S.C."/>
            <person name="Myers E.W."/>
            <person name="Teeling E.C."/>
        </authorList>
    </citation>
    <scope>NUCLEOTIDE SEQUENCE [LARGE SCALE GENOMIC DNA]</scope>
    <source>
        <strain evidence="4">MMyoMyo1</strain>
        <tissue evidence="4">Flight muscle</tissue>
    </source>
</reference>
<comment type="caution">
    <text evidence="4">The sequence shown here is derived from an EMBL/GenBank/DDBJ whole genome shotgun (WGS) entry which is preliminary data.</text>
</comment>
<evidence type="ECO:0000313" key="4">
    <source>
        <dbReference type="EMBL" id="KAF6347742.1"/>
    </source>
</evidence>
<dbReference type="VEuPathDB" id="HostDB:GeneID_118658129"/>
<dbReference type="PANTHER" id="PTHR21463:SF0">
    <property type="entry name" value="ANGIOPOIETIN-LIKE PROTEIN 8"/>
    <property type="match status" value="1"/>
</dbReference>
<feature type="compositionally biased region" description="Basic and acidic residues" evidence="2">
    <location>
        <begin position="242"/>
        <end position="253"/>
    </location>
</feature>
<dbReference type="GO" id="GO:0070328">
    <property type="term" value="P:triglyceride homeostasis"/>
    <property type="evidence" value="ECO:0007669"/>
    <property type="project" value="InterPro"/>
</dbReference>
<feature type="signal peptide" evidence="3">
    <location>
        <begin position="1"/>
        <end position="19"/>
    </location>
</feature>
<proteinExistence type="predicted"/>
<feature type="chain" id="PRO_5029876884" evidence="3">
    <location>
        <begin position="20"/>
        <end position="253"/>
    </location>
</feature>
<gene>
    <name evidence="4" type="ORF">mMyoMyo1_000674</name>
</gene>
<dbReference type="InterPro" id="IPR026614">
    <property type="entry name" value="ANGPTL8"/>
</dbReference>
<dbReference type="EMBL" id="JABWUV010000006">
    <property type="protein sequence ID" value="KAF6347742.1"/>
    <property type="molecule type" value="Genomic_DNA"/>
</dbReference>
<dbReference type="PANTHER" id="PTHR21463">
    <property type="entry name" value="ANGIOPOIETIN-LIKE PROTEIN 8"/>
    <property type="match status" value="1"/>
</dbReference>
<evidence type="ECO:0000256" key="2">
    <source>
        <dbReference type="SAM" id="MobiDB-lite"/>
    </source>
</evidence>
<protein>
    <submittedName>
        <fullName evidence="4">Angiopoietin like 8</fullName>
    </submittedName>
</protein>
<feature type="region of interest" description="Disordered" evidence="2">
    <location>
        <begin position="186"/>
        <end position="253"/>
    </location>
</feature>
<name>A0A7J7XDN3_MYOMY</name>
<dbReference type="GO" id="GO:0005576">
    <property type="term" value="C:extracellular region"/>
    <property type="evidence" value="ECO:0007669"/>
    <property type="project" value="TreeGrafter"/>
</dbReference>
<organism evidence="4 5">
    <name type="scientific">Myotis myotis</name>
    <name type="common">Greater mouse-eared bat</name>
    <name type="synonym">Vespertilio myotis</name>
    <dbReference type="NCBI Taxonomy" id="51298"/>
    <lineage>
        <taxon>Eukaryota</taxon>
        <taxon>Metazoa</taxon>
        <taxon>Chordata</taxon>
        <taxon>Craniata</taxon>
        <taxon>Vertebrata</taxon>
        <taxon>Euteleostomi</taxon>
        <taxon>Mammalia</taxon>
        <taxon>Eutheria</taxon>
        <taxon>Laurasiatheria</taxon>
        <taxon>Chiroptera</taxon>
        <taxon>Yangochiroptera</taxon>
        <taxon>Vespertilionidae</taxon>
        <taxon>Myotis</taxon>
    </lineage>
</organism>
<dbReference type="Proteomes" id="UP000527355">
    <property type="component" value="Unassembled WGS sequence"/>
</dbReference>
<feature type="compositionally biased region" description="Polar residues" evidence="2">
    <location>
        <begin position="186"/>
        <end position="201"/>
    </location>
</feature>
<accession>A0A7J7XDN3</accession>
<dbReference type="AlphaFoldDB" id="A0A7J7XDN3"/>
<evidence type="ECO:0000256" key="1">
    <source>
        <dbReference type="SAM" id="Coils"/>
    </source>
</evidence>
<keyword evidence="3" id="KW-0732">Signal</keyword>